<protein>
    <submittedName>
        <fullName evidence="2">Bardet-Biedl syndrome 10 protein</fullName>
    </submittedName>
</protein>
<feature type="region of interest" description="Disordered" evidence="1">
    <location>
        <begin position="255"/>
        <end position="299"/>
    </location>
</feature>
<evidence type="ECO:0000313" key="3">
    <source>
        <dbReference type="Proteomes" id="UP000053605"/>
    </source>
</evidence>
<organism evidence="2 3">
    <name type="scientific">Opisthocomus hoazin</name>
    <name type="common">Hoatzin</name>
    <name type="synonym">Phasianus hoazin</name>
    <dbReference type="NCBI Taxonomy" id="30419"/>
    <lineage>
        <taxon>Eukaryota</taxon>
        <taxon>Metazoa</taxon>
        <taxon>Chordata</taxon>
        <taxon>Craniata</taxon>
        <taxon>Vertebrata</taxon>
        <taxon>Euteleostomi</taxon>
        <taxon>Archelosauria</taxon>
        <taxon>Archosauria</taxon>
        <taxon>Dinosauria</taxon>
        <taxon>Saurischia</taxon>
        <taxon>Theropoda</taxon>
        <taxon>Coelurosauria</taxon>
        <taxon>Aves</taxon>
        <taxon>Neognathae</taxon>
        <taxon>Neoaves</taxon>
        <taxon>Opisthocomiformes</taxon>
        <taxon>Opisthocomidae</taxon>
        <taxon>Opisthocomus</taxon>
    </lineage>
</organism>
<dbReference type="Gene3D" id="1.10.560.10">
    <property type="entry name" value="GroEL-like equatorial domain"/>
    <property type="match status" value="1"/>
</dbReference>
<dbReference type="STRING" id="30419.A0A091VTT5"/>
<dbReference type="EMBL" id="KK734346">
    <property type="protein sequence ID" value="KFR06569.1"/>
    <property type="molecule type" value="Genomic_DNA"/>
</dbReference>
<proteinExistence type="predicted"/>
<dbReference type="SUPFAM" id="SSF48592">
    <property type="entry name" value="GroEL equatorial domain-like"/>
    <property type="match status" value="1"/>
</dbReference>
<dbReference type="PANTHER" id="PTHR14667">
    <property type="entry name" value="BARDET-BIEDL SYNDROME 10 PROTEIN"/>
    <property type="match status" value="1"/>
</dbReference>
<dbReference type="AlphaFoldDB" id="A0A091VTT5"/>
<gene>
    <name evidence="2" type="ORF">N306_04338</name>
</gene>
<feature type="compositionally biased region" description="Polar residues" evidence="1">
    <location>
        <begin position="287"/>
        <end position="299"/>
    </location>
</feature>
<feature type="non-terminal residue" evidence="2">
    <location>
        <position position="1"/>
    </location>
</feature>
<evidence type="ECO:0000256" key="1">
    <source>
        <dbReference type="SAM" id="MobiDB-lite"/>
    </source>
</evidence>
<reference evidence="2 3" key="1">
    <citation type="submission" date="2014-04" db="EMBL/GenBank/DDBJ databases">
        <title>Genome evolution of avian class.</title>
        <authorList>
            <person name="Zhang G."/>
            <person name="Li C."/>
        </authorList>
    </citation>
    <scope>NUCLEOTIDE SEQUENCE [LARGE SCALE GENOMIC DNA]</scope>
    <source>
        <strain evidence="2">BGI_N306</strain>
    </source>
</reference>
<feature type="non-terminal residue" evidence="2">
    <location>
        <position position="466"/>
    </location>
</feature>
<accession>A0A091VTT5</accession>
<dbReference type="PhylomeDB" id="A0A091VTT5"/>
<dbReference type="PANTHER" id="PTHR14667:SF2">
    <property type="entry name" value="BARDET-BIEDL SYNDROME 10 PROTEIN"/>
    <property type="match status" value="1"/>
</dbReference>
<dbReference type="GO" id="GO:0051131">
    <property type="term" value="P:chaperone-mediated protein complex assembly"/>
    <property type="evidence" value="ECO:0007669"/>
    <property type="project" value="InterPro"/>
</dbReference>
<feature type="region of interest" description="Disordered" evidence="1">
    <location>
        <begin position="201"/>
        <end position="230"/>
    </location>
</feature>
<sequence length="466" mass="49968">LGPALLAPGVELVVGSEGQCGAFRRWASSGAEAVMKHLQSNDVKLLLSSAKQGELVIHYAKLHGVSVVECVSPEEMALISKITGVSPCDSLRGEIAETVVATFCQPLLLGSKRCVHVGFASAGAFQPHCLVLCAPVDSVNEQHAAALQEAFTMLQQLFKRVDQGEGGEAERGSQDGAADVCSWCSSATRKQLVIENTSCNGHGVSEQGLETRRGEAETRTAEPNLRGSGNPVCVQTDLRMASNPAWHARALGVAAEGEGTSGEVQEPQARSGQPGDPHENHGRDSLAGSQKNHSSNANGVTACEHLGVGRDLEKTSCDAAPFKHKKSCVSIAQSCSSCLIEAGSVLPVGGYFEILLHYYIRYYAKQLQQSELTAISNVVADALLSVPRTLYSTERNGFNKFYLETTNALRRNEPLPVNEKGLESVYCKYQLIISVLHCVTELLAIDLIISVKRPLQKIEDNDSEDD</sequence>
<name>A0A091VTT5_OPIHO</name>
<keyword evidence="3" id="KW-1185">Reference proteome</keyword>
<feature type="compositionally biased region" description="Basic and acidic residues" evidence="1">
    <location>
        <begin position="209"/>
        <end position="220"/>
    </location>
</feature>
<dbReference type="InterPro" id="IPR042619">
    <property type="entry name" value="BBS10"/>
</dbReference>
<dbReference type="InterPro" id="IPR027409">
    <property type="entry name" value="GroEL-like_apical_dom_sf"/>
</dbReference>
<evidence type="ECO:0000313" key="2">
    <source>
        <dbReference type="EMBL" id="KFR06569.1"/>
    </source>
</evidence>
<dbReference type="Proteomes" id="UP000053605">
    <property type="component" value="Unassembled WGS sequence"/>
</dbReference>
<dbReference type="InterPro" id="IPR027413">
    <property type="entry name" value="GROEL-like_equatorial_sf"/>
</dbReference>
<dbReference type="Gene3D" id="3.50.7.10">
    <property type="entry name" value="GroEL"/>
    <property type="match status" value="1"/>
</dbReference>